<proteinExistence type="predicted"/>
<organism evidence="1 2">
    <name type="scientific">Helicobacter didelphidarum</name>
    <dbReference type="NCBI Taxonomy" id="2040648"/>
    <lineage>
        <taxon>Bacteria</taxon>
        <taxon>Pseudomonadati</taxon>
        <taxon>Campylobacterota</taxon>
        <taxon>Epsilonproteobacteria</taxon>
        <taxon>Campylobacterales</taxon>
        <taxon>Helicobacteraceae</taxon>
        <taxon>Helicobacter</taxon>
    </lineage>
</organism>
<dbReference type="OrthoDB" id="9916180at2"/>
<dbReference type="EMBL" id="NXLQ01000010">
    <property type="protein sequence ID" value="RDU65781.1"/>
    <property type="molecule type" value="Genomic_DNA"/>
</dbReference>
<dbReference type="RefSeq" id="WP_115543057.1">
    <property type="nucleotide sequence ID" value="NZ_NXLQ01000010.1"/>
</dbReference>
<evidence type="ECO:0000313" key="2">
    <source>
        <dbReference type="Proteomes" id="UP000256379"/>
    </source>
</evidence>
<gene>
    <name evidence="1" type="ORF">CQA53_05670</name>
</gene>
<comment type="caution">
    <text evidence="1">The sequence shown here is derived from an EMBL/GenBank/DDBJ whole genome shotgun (WGS) entry which is preliminary data.</text>
</comment>
<accession>A0A3D8IMH5</accession>
<keyword evidence="2" id="KW-1185">Reference proteome</keyword>
<evidence type="ECO:0000313" key="1">
    <source>
        <dbReference type="EMBL" id="RDU65781.1"/>
    </source>
</evidence>
<reference evidence="1 2" key="1">
    <citation type="submission" date="2018-04" db="EMBL/GenBank/DDBJ databases">
        <title>Novel Campyloabacter and Helicobacter Species and Strains.</title>
        <authorList>
            <person name="Mannion A.J."/>
            <person name="Shen Z."/>
            <person name="Fox J.G."/>
        </authorList>
    </citation>
    <scope>NUCLEOTIDE SEQUENCE [LARGE SCALE GENOMIC DNA]</scope>
    <source>
        <strain evidence="1 2">MIT 17-337</strain>
    </source>
</reference>
<name>A0A3D8IMH5_9HELI</name>
<sequence>MPTIDLVIRILRLLEIKYGNFYDKRKYLDKSFSNLHSLSLDDEIRKAIESIDKDFFVGYDSTKMKDFIFILVRDELRKK</sequence>
<dbReference type="AlphaFoldDB" id="A0A3D8IMH5"/>
<protein>
    <submittedName>
        <fullName evidence="1">Uncharacterized protein</fullName>
    </submittedName>
</protein>
<dbReference type="Proteomes" id="UP000256379">
    <property type="component" value="Unassembled WGS sequence"/>
</dbReference>